<dbReference type="InterPro" id="IPR006480">
    <property type="entry name" value="Phage_holin_4_1"/>
</dbReference>
<evidence type="ECO:0000313" key="8">
    <source>
        <dbReference type="Proteomes" id="UP000010716"/>
    </source>
</evidence>
<dbReference type="AlphaFoldDB" id="F5L4J9"/>
<organism evidence="7 8">
    <name type="scientific">Caldalkalibacillus thermarum (strain TA2.A1)</name>
    <dbReference type="NCBI Taxonomy" id="986075"/>
    <lineage>
        <taxon>Bacteria</taxon>
        <taxon>Bacillati</taxon>
        <taxon>Bacillota</taxon>
        <taxon>Bacilli</taxon>
        <taxon>Bacillales</taxon>
        <taxon>Bacillaceae</taxon>
        <taxon>Caldalkalibacillus</taxon>
    </lineage>
</organism>
<feature type="transmembrane region" description="Helical" evidence="6">
    <location>
        <begin position="32"/>
        <end position="50"/>
    </location>
</feature>
<evidence type="ECO:0000256" key="6">
    <source>
        <dbReference type="SAM" id="Phobius"/>
    </source>
</evidence>
<reference evidence="7 8" key="1">
    <citation type="journal article" date="2011" name="J. Bacteriol.">
        <title>Draft genome sequence of the thermoalkaliphilic Caldalkalibacillus thermarum strain TA2.A1.</title>
        <authorList>
            <person name="Kalamorz F."/>
            <person name="Keis S."/>
            <person name="McMillan D.G."/>
            <person name="Olsson K."/>
            <person name="Stanton J.A."/>
            <person name="Stockwell P."/>
            <person name="Black M.A."/>
            <person name="Klingeman D.M."/>
            <person name="Land M.L."/>
            <person name="Han C.S."/>
            <person name="Martin S.L."/>
            <person name="Becher S.A."/>
            <person name="Peddie C.J."/>
            <person name="Morgan H.W."/>
            <person name="Matthies D."/>
            <person name="Preiss L."/>
            <person name="Meier T."/>
            <person name="Brown S.D."/>
            <person name="Cook G.M."/>
        </authorList>
    </citation>
    <scope>NUCLEOTIDE SEQUENCE [LARGE SCALE GENOMIC DNA]</scope>
    <source>
        <strain evidence="7 8">TA2.A1</strain>
    </source>
</reference>
<dbReference type="Proteomes" id="UP000010716">
    <property type="component" value="Unassembled WGS sequence"/>
</dbReference>
<accession>F5L4J9</accession>
<evidence type="ECO:0000256" key="2">
    <source>
        <dbReference type="ARBA" id="ARBA00022692"/>
    </source>
</evidence>
<comment type="subcellular location">
    <subcellularLocation>
        <location evidence="1">Membrane</location>
        <topology evidence="1">Multi-pass membrane protein</topology>
    </subcellularLocation>
</comment>
<proteinExistence type="inferred from homology"/>
<evidence type="ECO:0000256" key="1">
    <source>
        <dbReference type="ARBA" id="ARBA00004141"/>
    </source>
</evidence>
<evidence type="ECO:0000256" key="5">
    <source>
        <dbReference type="ARBA" id="ARBA00023600"/>
    </source>
</evidence>
<dbReference type="EMBL" id="AFCE01000085">
    <property type="protein sequence ID" value="EGL83745.1"/>
    <property type="molecule type" value="Genomic_DNA"/>
</dbReference>
<dbReference type="GO" id="GO:0016020">
    <property type="term" value="C:membrane"/>
    <property type="evidence" value="ECO:0007669"/>
    <property type="project" value="UniProtKB-SubCell"/>
</dbReference>
<name>F5L4J9_CALTT</name>
<evidence type="ECO:0000256" key="4">
    <source>
        <dbReference type="ARBA" id="ARBA00023136"/>
    </source>
</evidence>
<sequence length="135" mass="14302">MERIDLLFKTIIALGGAMASFLFGGWSMLLSILLAFVIIDYVSGVVAAALDGKLNSEVGLRGIAKKVSIFAVVAVAHLVDVALGGQATLFRDVAIFFYIANEGISILENVGRIGVPVPKKLKGAIEKLREGGEQK</sequence>
<dbReference type="OrthoDB" id="88184at2"/>
<dbReference type="Pfam" id="PF05105">
    <property type="entry name" value="Phage_holin_4_1"/>
    <property type="match status" value="1"/>
</dbReference>
<gene>
    <name evidence="7" type="ORF">CathTA2_0712</name>
</gene>
<dbReference type="NCBIfam" id="TIGR01593">
    <property type="entry name" value="holin_tox_secr"/>
    <property type="match status" value="1"/>
</dbReference>
<dbReference type="eggNOG" id="COG4824">
    <property type="taxonomic scope" value="Bacteria"/>
</dbReference>
<keyword evidence="3 6" id="KW-1133">Transmembrane helix</keyword>
<protein>
    <submittedName>
        <fullName evidence="7">Toxin secretion/phage lysis holin</fullName>
    </submittedName>
</protein>
<dbReference type="RefSeq" id="WP_007503172.1">
    <property type="nucleotide sequence ID" value="NZ_AFCE01000085.1"/>
</dbReference>
<comment type="caution">
    <text evidence="7">The sequence shown here is derived from an EMBL/GenBank/DDBJ whole genome shotgun (WGS) entry which is preliminary data.</text>
</comment>
<keyword evidence="4 6" id="KW-0472">Membrane</keyword>
<evidence type="ECO:0000256" key="3">
    <source>
        <dbReference type="ARBA" id="ARBA00022989"/>
    </source>
</evidence>
<comment type="similarity">
    <text evidence="5">Belongs to the bacteriophage holin family. Cp-1 holin subfamily.</text>
</comment>
<feature type="transmembrane region" description="Helical" evidence="6">
    <location>
        <begin position="7"/>
        <end position="26"/>
    </location>
</feature>
<evidence type="ECO:0000313" key="7">
    <source>
        <dbReference type="EMBL" id="EGL83745.1"/>
    </source>
</evidence>
<keyword evidence="2 6" id="KW-0812">Transmembrane</keyword>